<dbReference type="EMBL" id="FOUY01000008">
    <property type="protein sequence ID" value="SFN13009.1"/>
    <property type="molecule type" value="Genomic_DNA"/>
</dbReference>
<reference evidence="3 4" key="1">
    <citation type="submission" date="2016-10" db="EMBL/GenBank/DDBJ databases">
        <authorList>
            <person name="de Groot N.N."/>
        </authorList>
    </citation>
    <scope>NUCLEOTIDE SEQUENCE [LARGE SCALE GENOMIC DNA]</scope>
    <source>
        <strain evidence="3 4">CGMCC 4.1877</strain>
    </source>
</reference>
<evidence type="ECO:0008006" key="5">
    <source>
        <dbReference type="Google" id="ProtNLM"/>
    </source>
</evidence>
<keyword evidence="4" id="KW-1185">Reference proteome</keyword>
<accession>A0A1I4WJ03</accession>
<dbReference type="Proteomes" id="UP000199614">
    <property type="component" value="Unassembled WGS sequence"/>
</dbReference>
<protein>
    <recommendedName>
        <fullName evidence="5">Trypsin-like peptidase domain-containing protein</fullName>
    </recommendedName>
</protein>
<evidence type="ECO:0000256" key="2">
    <source>
        <dbReference type="SAM" id="SignalP"/>
    </source>
</evidence>
<dbReference type="AlphaFoldDB" id="A0A1I4WJ03"/>
<dbReference type="InterPro" id="IPR009003">
    <property type="entry name" value="Peptidase_S1_PA"/>
</dbReference>
<proteinExistence type="predicted"/>
<sequence>MSQHPRRVARRIAGIGAAAGLVVAAALTVPAAGSAAAAPAPAAAIGPGVQIATPVTGGAELCTANFLYTPSGGQDGHRDGDGAEHQSAPAGKLYLGAAAHCMAGEEARSSVDGCVEPVQPEGIEVRIAGRDGRDYAGRVAYNSWAVMQEQGETDPQRCLYNDFSLIELSPEAAAVADPTVPGFGGPVALDTDGTRNGETVYSYQPNQLGATPNKQGLSLGRPDSPWTHVVATAPPGVPGDSGSGYLDAEGRAFGLLSSLMLPTTTNGVTDIALALEYAAEHGSVGGIELVPGTRPFTPGGLSLTELPSGPALPQPLPELTPAPLAHP</sequence>
<evidence type="ECO:0000256" key="1">
    <source>
        <dbReference type="SAM" id="MobiDB-lite"/>
    </source>
</evidence>
<dbReference type="STRING" id="260086.SAMN05216207_1008134"/>
<feature type="signal peptide" evidence="2">
    <location>
        <begin position="1"/>
        <end position="31"/>
    </location>
</feature>
<feature type="chain" id="PRO_5038705192" description="Trypsin-like peptidase domain-containing protein" evidence="2">
    <location>
        <begin position="32"/>
        <end position="327"/>
    </location>
</feature>
<organism evidence="3 4">
    <name type="scientific">Pseudonocardia ammonioxydans</name>
    <dbReference type="NCBI Taxonomy" id="260086"/>
    <lineage>
        <taxon>Bacteria</taxon>
        <taxon>Bacillati</taxon>
        <taxon>Actinomycetota</taxon>
        <taxon>Actinomycetes</taxon>
        <taxon>Pseudonocardiales</taxon>
        <taxon>Pseudonocardiaceae</taxon>
        <taxon>Pseudonocardia</taxon>
    </lineage>
</organism>
<evidence type="ECO:0000313" key="3">
    <source>
        <dbReference type="EMBL" id="SFN13009.1"/>
    </source>
</evidence>
<dbReference type="OrthoDB" id="5732461at2"/>
<dbReference type="SUPFAM" id="SSF50494">
    <property type="entry name" value="Trypsin-like serine proteases"/>
    <property type="match status" value="1"/>
</dbReference>
<dbReference type="RefSeq" id="WP_093340814.1">
    <property type="nucleotide sequence ID" value="NZ_FOUY01000008.1"/>
</dbReference>
<evidence type="ECO:0000313" key="4">
    <source>
        <dbReference type="Proteomes" id="UP000199614"/>
    </source>
</evidence>
<name>A0A1I4WJ03_PSUAM</name>
<feature type="region of interest" description="Disordered" evidence="1">
    <location>
        <begin position="298"/>
        <end position="327"/>
    </location>
</feature>
<keyword evidence="2" id="KW-0732">Signal</keyword>
<gene>
    <name evidence="3" type="ORF">SAMN05216207_1008134</name>
</gene>
<feature type="compositionally biased region" description="Pro residues" evidence="1">
    <location>
        <begin position="310"/>
        <end position="327"/>
    </location>
</feature>